<evidence type="ECO:0000313" key="2">
    <source>
        <dbReference type="Proteomes" id="UP001497535"/>
    </source>
</evidence>
<accession>A0ACB0YYH0</accession>
<sequence length="59" mass="6768">MVSAIMLHARTSYSHAFFQNIDTFVIRSFSCFKKFVPKCHKSTHQNLNIVSAITSESFI</sequence>
<reference evidence="1" key="1">
    <citation type="submission" date="2023-11" db="EMBL/GenBank/DDBJ databases">
        <authorList>
            <person name="Poullet M."/>
        </authorList>
    </citation>
    <scope>NUCLEOTIDE SEQUENCE</scope>
    <source>
        <strain evidence="1">E1834</strain>
    </source>
</reference>
<gene>
    <name evidence="1" type="ORF">MENTE1834_LOCUS17896</name>
</gene>
<organism evidence="1 2">
    <name type="scientific">Meloidogyne enterolobii</name>
    <name type="common">Root-knot nematode worm</name>
    <name type="synonym">Meloidogyne mayaguensis</name>
    <dbReference type="NCBI Taxonomy" id="390850"/>
    <lineage>
        <taxon>Eukaryota</taxon>
        <taxon>Metazoa</taxon>
        <taxon>Ecdysozoa</taxon>
        <taxon>Nematoda</taxon>
        <taxon>Chromadorea</taxon>
        <taxon>Rhabditida</taxon>
        <taxon>Tylenchina</taxon>
        <taxon>Tylenchomorpha</taxon>
        <taxon>Tylenchoidea</taxon>
        <taxon>Meloidogynidae</taxon>
        <taxon>Meloidogyninae</taxon>
        <taxon>Meloidogyne</taxon>
    </lineage>
</organism>
<proteinExistence type="predicted"/>
<name>A0ACB0YYH0_MELEN</name>
<comment type="caution">
    <text evidence="1">The sequence shown here is derived from an EMBL/GenBank/DDBJ whole genome shotgun (WGS) entry which is preliminary data.</text>
</comment>
<protein>
    <submittedName>
        <fullName evidence="1">Uncharacterized protein</fullName>
    </submittedName>
</protein>
<dbReference type="Proteomes" id="UP001497535">
    <property type="component" value="Unassembled WGS sequence"/>
</dbReference>
<evidence type="ECO:0000313" key="1">
    <source>
        <dbReference type="EMBL" id="CAK5067638.1"/>
    </source>
</evidence>
<dbReference type="EMBL" id="CAVMJV010000020">
    <property type="protein sequence ID" value="CAK5067638.1"/>
    <property type="molecule type" value="Genomic_DNA"/>
</dbReference>
<keyword evidence="2" id="KW-1185">Reference proteome</keyword>